<comment type="caution">
    <text evidence="1">The sequence shown here is derived from an EMBL/GenBank/DDBJ whole genome shotgun (WGS) entry which is preliminary data.</text>
</comment>
<keyword evidence="2" id="KW-1185">Reference proteome</keyword>
<sequence>MDVSSLSNTASLSTMLTDNSYLLFIVNSTTNIVCLHSAFPLHCCVQHSCVYCVPTQSPALIGTAAGQSQKI</sequence>
<proteinExistence type="predicted"/>
<dbReference type="AlphaFoldDB" id="A0A8T0HAL2"/>
<reference evidence="1" key="1">
    <citation type="submission" date="2020-06" db="EMBL/GenBank/DDBJ databases">
        <title>WGS assembly of Ceratodon purpureus strain R40.</title>
        <authorList>
            <person name="Carey S.B."/>
            <person name="Jenkins J."/>
            <person name="Shu S."/>
            <person name="Lovell J.T."/>
            <person name="Sreedasyam A."/>
            <person name="Maumus F."/>
            <person name="Tiley G.P."/>
            <person name="Fernandez-Pozo N."/>
            <person name="Barry K."/>
            <person name="Chen C."/>
            <person name="Wang M."/>
            <person name="Lipzen A."/>
            <person name="Daum C."/>
            <person name="Saski C.A."/>
            <person name="Payton A.C."/>
            <person name="Mcbreen J.C."/>
            <person name="Conrad R.E."/>
            <person name="Kollar L.M."/>
            <person name="Olsson S."/>
            <person name="Huttunen S."/>
            <person name="Landis J.B."/>
            <person name="Wickett N.J."/>
            <person name="Johnson M.G."/>
            <person name="Rensing S.A."/>
            <person name="Grimwood J."/>
            <person name="Schmutz J."/>
            <person name="Mcdaniel S.F."/>
        </authorList>
    </citation>
    <scope>NUCLEOTIDE SEQUENCE</scope>
    <source>
        <strain evidence="1">R40</strain>
    </source>
</reference>
<evidence type="ECO:0000313" key="1">
    <source>
        <dbReference type="EMBL" id="KAG0567394.1"/>
    </source>
</evidence>
<name>A0A8T0HAL2_CERPU</name>
<dbReference type="Proteomes" id="UP000822688">
    <property type="component" value="Chromosome 7"/>
</dbReference>
<accession>A0A8T0HAL2</accession>
<organism evidence="1 2">
    <name type="scientific">Ceratodon purpureus</name>
    <name type="common">Fire moss</name>
    <name type="synonym">Dicranum purpureum</name>
    <dbReference type="NCBI Taxonomy" id="3225"/>
    <lineage>
        <taxon>Eukaryota</taxon>
        <taxon>Viridiplantae</taxon>
        <taxon>Streptophyta</taxon>
        <taxon>Embryophyta</taxon>
        <taxon>Bryophyta</taxon>
        <taxon>Bryophytina</taxon>
        <taxon>Bryopsida</taxon>
        <taxon>Dicranidae</taxon>
        <taxon>Pseudoditrichales</taxon>
        <taxon>Ditrichaceae</taxon>
        <taxon>Ceratodon</taxon>
    </lineage>
</organism>
<protein>
    <submittedName>
        <fullName evidence="1">Uncharacterized protein</fullName>
    </submittedName>
</protein>
<dbReference type="EMBL" id="CM026428">
    <property type="protein sequence ID" value="KAG0567394.1"/>
    <property type="molecule type" value="Genomic_DNA"/>
</dbReference>
<evidence type="ECO:0000313" key="2">
    <source>
        <dbReference type="Proteomes" id="UP000822688"/>
    </source>
</evidence>
<gene>
    <name evidence="1" type="ORF">KC19_7G131800</name>
</gene>